<accession>A0A7X5F5I3</accession>
<dbReference type="PANTHER" id="PTHR34817">
    <property type="entry name" value="NUCLEOTIDYLTRANSFERASE"/>
    <property type="match status" value="1"/>
</dbReference>
<evidence type="ECO:0000313" key="2">
    <source>
        <dbReference type="Proteomes" id="UP000586722"/>
    </source>
</evidence>
<comment type="caution">
    <text evidence="1">The sequence shown here is derived from an EMBL/GenBank/DDBJ whole genome shotgun (WGS) entry which is preliminary data.</text>
</comment>
<dbReference type="EMBL" id="JAABLQ010000003">
    <property type="protein sequence ID" value="NBN80152.1"/>
    <property type="molecule type" value="Genomic_DNA"/>
</dbReference>
<dbReference type="AlphaFoldDB" id="A0A7X5F5I3"/>
<protein>
    <submittedName>
        <fullName evidence="1">Nucleotidyltransferase domain-containing protein</fullName>
    </submittedName>
</protein>
<dbReference type="RefSeq" id="WP_161709535.1">
    <property type="nucleotide sequence ID" value="NZ_JAABLQ010000003.1"/>
</dbReference>
<keyword evidence="2" id="KW-1185">Reference proteome</keyword>
<reference evidence="2" key="1">
    <citation type="submission" date="2020-01" db="EMBL/GenBank/DDBJ databases">
        <authorList>
            <person name="Fang Y."/>
            <person name="Sun R."/>
            <person name="Nie L."/>
            <person name="He J."/>
            <person name="Hao L."/>
            <person name="Wang L."/>
            <person name="Su S."/>
            <person name="Lv E."/>
            <person name="Zhang Z."/>
            <person name="Xie R."/>
            <person name="Liu H."/>
        </authorList>
    </citation>
    <scope>NUCLEOTIDE SEQUENCE [LARGE SCALE GENOMIC DNA]</scope>
    <source>
        <strain evidence="2">XCT-53</strain>
    </source>
</reference>
<organism evidence="1 2">
    <name type="scientific">Pannonibacter tanglangensis</name>
    <dbReference type="NCBI Taxonomy" id="2750084"/>
    <lineage>
        <taxon>Bacteria</taxon>
        <taxon>Pseudomonadati</taxon>
        <taxon>Pseudomonadota</taxon>
        <taxon>Alphaproteobacteria</taxon>
        <taxon>Hyphomicrobiales</taxon>
        <taxon>Stappiaceae</taxon>
        <taxon>Pannonibacter</taxon>
    </lineage>
</organism>
<dbReference type="Proteomes" id="UP000586722">
    <property type="component" value="Unassembled WGS sequence"/>
</dbReference>
<dbReference type="PANTHER" id="PTHR34817:SF2">
    <property type="entry name" value="NUCLEOTIDYLTRANSFERASE"/>
    <property type="match status" value="1"/>
</dbReference>
<sequence>MQDAVVAEIRSRLEQLARRERVTIAFAIESGSRAWGFPSPDSDYDCRFVFVRPLAETYTLFPARDVLEEPLTEVFDINGWELSKAIRLLLKGNAVILEWLNSPHAYGEVPGFRDAMLALAGQVGDRNLIGRHYYYLCREHVGRCFRDPETTALKKLFYLLRPLFAVQWLDAHPDAVYPPMNFHALRAGIDIPAAVTDEIDTLLARKAETRELGEGRIPPVLASYALQAYDRAGHWRRAVAVDQERQVLADRFWREWTERLAPSGLAVRPARAD</sequence>
<name>A0A7X5F5I3_9HYPH</name>
<dbReference type="Pfam" id="PF10127">
    <property type="entry name" value="RlaP"/>
    <property type="match status" value="1"/>
</dbReference>
<proteinExistence type="predicted"/>
<evidence type="ECO:0000313" key="1">
    <source>
        <dbReference type="EMBL" id="NBN80152.1"/>
    </source>
</evidence>
<dbReference type="InterPro" id="IPR018775">
    <property type="entry name" value="RlaP"/>
</dbReference>
<gene>
    <name evidence="1" type="ORF">GWI72_17880</name>
</gene>